<protein>
    <recommendedName>
        <fullName evidence="3">Reverse transcriptase Ty1/copia-type domain-containing protein</fullName>
    </recommendedName>
</protein>
<organism evidence="1 2">
    <name type="scientific">Austropuccinia psidii MF-1</name>
    <dbReference type="NCBI Taxonomy" id="1389203"/>
    <lineage>
        <taxon>Eukaryota</taxon>
        <taxon>Fungi</taxon>
        <taxon>Dikarya</taxon>
        <taxon>Basidiomycota</taxon>
        <taxon>Pucciniomycotina</taxon>
        <taxon>Pucciniomycetes</taxon>
        <taxon>Pucciniales</taxon>
        <taxon>Sphaerophragmiaceae</taxon>
        <taxon>Austropuccinia</taxon>
    </lineage>
</organism>
<dbReference type="EMBL" id="AVOT02079939">
    <property type="protein sequence ID" value="MBW0566927.1"/>
    <property type="molecule type" value="Genomic_DNA"/>
</dbReference>
<reference evidence="1" key="1">
    <citation type="submission" date="2021-03" db="EMBL/GenBank/DDBJ databases">
        <title>Draft genome sequence of rust myrtle Austropuccinia psidii MF-1, a brazilian biotype.</title>
        <authorList>
            <person name="Quecine M.C."/>
            <person name="Pachon D.M.R."/>
            <person name="Bonatelli M.L."/>
            <person name="Correr F.H."/>
            <person name="Franceschini L.M."/>
            <person name="Leite T.F."/>
            <person name="Margarido G.R.A."/>
            <person name="Almeida C.A."/>
            <person name="Ferrarezi J.A."/>
            <person name="Labate C.A."/>
        </authorList>
    </citation>
    <scope>NUCLEOTIDE SEQUENCE</scope>
    <source>
        <strain evidence="1">MF-1</strain>
    </source>
</reference>
<comment type="caution">
    <text evidence="1">The sequence shown here is derived from an EMBL/GenBank/DDBJ whole genome shotgun (WGS) entry which is preliminary data.</text>
</comment>
<keyword evidence="2" id="KW-1185">Reference proteome</keyword>
<evidence type="ECO:0000313" key="1">
    <source>
        <dbReference type="EMBL" id="MBW0566927.1"/>
    </source>
</evidence>
<name>A0A9Q3JSG0_9BASI</name>
<gene>
    <name evidence="1" type="ORF">O181_106642</name>
</gene>
<dbReference type="OrthoDB" id="3059824at2759"/>
<evidence type="ECO:0000313" key="2">
    <source>
        <dbReference type="Proteomes" id="UP000765509"/>
    </source>
</evidence>
<dbReference type="Proteomes" id="UP000765509">
    <property type="component" value="Unassembled WGS sequence"/>
</dbReference>
<sequence>MAAVDEIHYAEVLAPCVDVPEAVAEPHTLVMEPPQEPVANQVPSPIKIIGLPHPMLINRKIESQNILPFLHHPRVLLTTSKHIPQTFKSSLKSSVSNELSKAIYCEFCSINKLQVWDIVDLEPNYSLIGTNWVFKTKRDAQGNIIKQKA</sequence>
<accession>A0A9Q3JSG0</accession>
<dbReference type="AlphaFoldDB" id="A0A9Q3JSG0"/>
<proteinExistence type="predicted"/>
<evidence type="ECO:0008006" key="3">
    <source>
        <dbReference type="Google" id="ProtNLM"/>
    </source>
</evidence>